<gene>
    <name evidence="1" type="ORF">BDK51DRAFT_27641</name>
</gene>
<protein>
    <submittedName>
        <fullName evidence="1">Uncharacterized protein</fullName>
    </submittedName>
</protein>
<sequence>MSLLSSEEQKNASFINMLKVFATLKNHEGLGKDIQEIYNNLPTSTNSILISITVFTGWMGDRGNGFMKYHLIAGLRRVLHRQGAACDEGLNAYIKDLNKNLQNDAENVFNNYPYNQQ</sequence>
<organism evidence="1 2">
    <name type="scientific">Blyttiomyces helicus</name>
    <dbReference type="NCBI Taxonomy" id="388810"/>
    <lineage>
        <taxon>Eukaryota</taxon>
        <taxon>Fungi</taxon>
        <taxon>Fungi incertae sedis</taxon>
        <taxon>Chytridiomycota</taxon>
        <taxon>Chytridiomycota incertae sedis</taxon>
        <taxon>Chytridiomycetes</taxon>
        <taxon>Chytridiomycetes incertae sedis</taxon>
        <taxon>Blyttiomyces</taxon>
    </lineage>
</organism>
<proteinExistence type="predicted"/>
<name>A0A4P9WDG6_9FUNG</name>
<dbReference type="EMBL" id="KZ996193">
    <property type="protein sequence ID" value="RKO89268.1"/>
    <property type="molecule type" value="Genomic_DNA"/>
</dbReference>
<dbReference type="Proteomes" id="UP000269721">
    <property type="component" value="Unassembled WGS sequence"/>
</dbReference>
<accession>A0A4P9WDG6</accession>
<evidence type="ECO:0000313" key="2">
    <source>
        <dbReference type="Proteomes" id="UP000269721"/>
    </source>
</evidence>
<reference evidence="2" key="1">
    <citation type="journal article" date="2018" name="Nat. Microbiol.">
        <title>Leveraging single-cell genomics to expand the fungal tree of life.</title>
        <authorList>
            <person name="Ahrendt S.R."/>
            <person name="Quandt C.A."/>
            <person name="Ciobanu D."/>
            <person name="Clum A."/>
            <person name="Salamov A."/>
            <person name="Andreopoulos B."/>
            <person name="Cheng J.F."/>
            <person name="Woyke T."/>
            <person name="Pelin A."/>
            <person name="Henrissat B."/>
            <person name="Reynolds N.K."/>
            <person name="Benny G.L."/>
            <person name="Smith M.E."/>
            <person name="James T.Y."/>
            <person name="Grigoriev I.V."/>
        </authorList>
    </citation>
    <scope>NUCLEOTIDE SEQUENCE [LARGE SCALE GENOMIC DNA]</scope>
</reference>
<evidence type="ECO:0000313" key="1">
    <source>
        <dbReference type="EMBL" id="RKO89268.1"/>
    </source>
</evidence>
<keyword evidence="2" id="KW-1185">Reference proteome</keyword>
<dbReference type="AlphaFoldDB" id="A0A4P9WDG6"/>